<keyword evidence="3 5" id="KW-0732">Signal</keyword>
<keyword evidence="2" id="KW-0813">Transport</keyword>
<evidence type="ECO:0000259" key="6">
    <source>
        <dbReference type="PROSITE" id="PS50836"/>
    </source>
</evidence>
<dbReference type="PANTHER" id="PTHR23130">
    <property type="entry name" value="CYTOCHROME B561 AND DOMON DOMAIN-CONTAINING PROTEIN"/>
    <property type="match status" value="1"/>
</dbReference>
<feature type="chain" id="PRO_5020719550" description="DOMON domain-containing protein" evidence="5">
    <location>
        <begin position="21"/>
        <end position="190"/>
    </location>
</feature>
<evidence type="ECO:0000256" key="2">
    <source>
        <dbReference type="ARBA" id="ARBA00022448"/>
    </source>
</evidence>
<sequence>MKPAVIFLGLFLSALHHCAAQSCVNDTFSGDKLYDSCSSLPYLNASLHWNYHPSNGTVDVAYRALQTSDGWVAWAINPNGSGMIGANAFLAFPGSNGAVTVYTTQFSSYGVQPSDVKDENLTFAVYSRESEYSDGYYTIYATLELPRNDTKQNTVWQASTTFSDGVPYGHPAGDHYLSKTSLDFLTGQLV</sequence>
<dbReference type="GO" id="GO:0016020">
    <property type="term" value="C:membrane"/>
    <property type="evidence" value="ECO:0007669"/>
    <property type="project" value="UniProtKB-SubCell"/>
</dbReference>
<evidence type="ECO:0000313" key="8">
    <source>
        <dbReference type="Proteomes" id="UP000317650"/>
    </source>
</evidence>
<keyword evidence="8" id="KW-1185">Reference proteome</keyword>
<evidence type="ECO:0000256" key="3">
    <source>
        <dbReference type="ARBA" id="ARBA00022729"/>
    </source>
</evidence>
<organism evidence="7 8">
    <name type="scientific">Musa balbisiana</name>
    <name type="common">Banana</name>
    <dbReference type="NCBI Taxonomy" id="52838"/>
    <lineage>
        <taxon>Eukaryota</taxon>
        <taxon>Viridiplantae</taxon>
        <taxon>Streptophyta</taxon>
        <taxon>Embryophyta</taxon>
        <taxon>Tracheophyta</taxon>
        <taxon>Spermatophyta</taxon>
        <taxon>Magnoliopsida</taxon>
        <taxon>Liliopsida</taxon>
        <taxon>Zingiberales</taxon>
        <taxon>Musaceae</taxon>
        <taxon>Musa</taxon>
    </lineage>
</organism>
<dbReference type="PANTHER" id="PTHR23130:SF167">
    <property type="entry name" value="CYTOCHROME B561 AND DOMON DOMAIN-CONTAINING PROTEIN"/>
    <property type="match status" value="1"/>
</dbReference>
<evidence type="ECO:0000256" key="4">
    <source>
        <dbReference type="ARBA" id="ARBA00023136"/>
    </source>
</evidence>
<dbReference type="InterPro" id="IPR005018">
    <property type="entry name" value="DOMON_domain"/>
</dbReference>
<dbReference type="EMBL" id="PYDT01000001">
    <property type="protein sequence ID" value="THU72964.1"/>
    <property type="molecule type" value="Genomic_DNA"/>
</dbReference>
<evidence type="ECO:0000256" key="1">
    <source>
        <dbReference type="ARBA" id="ARBA00004370"/>
    </source>
</evidence>
<name>A0A4S8KCT1_MUSBA</name>
<protein>
    <recommendedName>
        <fullName evidence="6">DOMON domain-containing protein</fullName>
    </recommendedName>
</protein>
<dbReference type="Pfam" id="PF04526">
    <property type="entry name" value="DUF568"/>
    <property type="match status" value="1"/>
</dbReference>
<dbReference type="Proteomes" id="UP000317650">
    <property type="component" value="Chromosome 4"/>
</dbReference>
<feature type="domain" description="DOMON" evidence="6">
    <location>
        <begin position="43"/>
        <end position="159"/>
    </location>
</feature>
<evidence type="ECO:0000313" key="7">
    <source>
        <dbReference type="EMBL" id="THU72964.1"/>
    </source>
</evidence>
<keyword evidence="4" id="KW-0472">Membrane</keyword>
<evidence type="ECO:0000256" key="5">
    <source>
        <dbReference type="SAM" id="SignalP"/>
    </source>
</evidence>
<dbReference type="InterPro" id="IPR045265">
    <property type="entry name" value="AIR12_DOMON"/>
</dbReference>
<dbReference type="STRING" id="52838.A0A4S8KCT1"/>
<dbReference type="PROSITE" id="PS50836">
    <property type="entry name" value="DOMON"/>
    <property type="match status" value="1"/>
</dbReference>
<proteinExistence type="predicted"/>
<dbReference type="CDD" id="cd09629">
    <property type="entry name" value="DOMON_CIL1_like"/>
    <property type="match status" value="1"/>
</dbReference>
<dbReference type="AlphaFoldDB" id="A0A4S8KCT1"/>
<comment type="subcellular location">
    <subcellularLocation>
        <location evidence="1">Membrane</location>
    </subcellularLocation>
</comment>
<dbReference type="PROSITE" id="PS51257">
    <property type="entry name" value="PROKAR_LIPOPROTEIN"/>
    <property type="match status" value="1"/>
</dbReference>
<accession>A0A4S8KCT1</accession>
<feature type="signal peptide" evidence="5">
    <location>
        <begin position="1"/>
        <end position="20"/>
    </location>
</feature>
<gene>
    <name evidence="7" type="ORF">C4D60_Mb04t17780</name>
</gene>
<reference evidence="7 8" key="1">
    <citation type="journal article" date="2019" name="Nat. Plants">
        <title>Genome sequencing of Musa balbisiana reveals subgenome evolution and function divergence in polyploid bananas.</title>
        <authorList>
            <person name="Yao X."/>
        </authorList>
    </citation>
    <scope>NUCLEOTIDE SEQUENCE [LARGE SCALE GENOMIC DNA]</scope>
    <source>
        <strain evidence="8">cv. DH-PKW</strain>
        <tissue evidence="7">Leaves</tissue>
    </source>
</reference>
<comment type="caution">
    <text evidence="7">The sequence shown here is derived from an EMBL/GenBank/DDBJ whole genome shotgun (WGS) entry which is preliminary data.</text>
</comment>